<feature type="transmembrane region" description="Helical" evidence="1">
    <location>
        <begin position="319"/>
        <end position="342"/>
    </location>
</feature>
<dbReference type="RefSeq" id="WP_210659193.1">
    <property type="nucleotide sequence ID" value="NZ_JAGKSP010000005.1"/>
</dbReference>
<keyword evidence="1" id="KW-1133">Transmembrane helix</keyword>
<accession>A0ABS5CEV3</accession>
<sequence>MRDPAPWQRRYEKMALCSLAFGVFSQYLFVGNSLGISVALFTSVFYGLFFYAIKGRIGGFDQWRGQSKSGWLLCLPVALLSLSYMLFNNELFRMLNIVVLPALVAAQTVLLSRSSTKPWFRTAFYQDVLYLSLIKPFSYFTVPFGLLANRVSPQQNSGGNPGSGKVRRILLGLLLASPLLIVVILLLASADRIFMDLLNRLPEVFGDYSIRTLFTRTVLAVFISVFTFSYLWTLLFRRTDDQWRDGSDAGSAGALTAAGSAAARQQSPLSLDALTAGTLLISFNIVYIVFAAIQFSYLFGAANGLLPDGVAYAEYARQGFAQLVVVALINLVLLLSGLHFIRREGTVAEWVRKLSLSMLVGCTVVMLVSAYSRLSLYESAYGYTQTRILVQGFMLFLGLILIVSFMRIWIEHFSLAKAYIGLAVTAYIIINYVNVDAIIAKQNMIRYQDTGKVDMQYLGSLSTDAFPTLIKLQKEEPALAEAIENVKKSMLDEARQRGGWPAWNMSVARVLNEK</sequence>
<feature type="transmembrane region" description="Helical" evidence="1">
    <location>
        <begin position="273"/>
        <end position="299"/>
    </location>
</feature>
<keyword evidence="1" id="KW-0472">Membrane</keyword>
<protein>
    <submittedName>
        <fullName evidence="2">DUF4173 domain-containing protein</fullName>
    </submittedName>
</protein>
<feature type="transmembrane region" description="Helical" evidence="1">
    <location>
        <begin position="93"/>
        <end position="111"/>
    </location>
</feature>
<feature type="transmembrane region" description="Helical" evidence="1">
    <location>
        <begin position="169"/>
        <end position="190"/>
    </location>
</feature>
<gene>
    <name evidence="2" type="ORF">I8J30_15660</name>
</gene>
<dbReference type="InterPro" id="IPR025291">
    <property type="entry name" value="DUF4153"/>
</dbReference>
<feature type="transmembrane region" description="Helical" evidence="1">
    <location>
        <begin position="210"/>
        <end position="235"/>
    </location>
</feature>
<organism evidence="2 3">
    <name type="scientific">Paenibacillus lignilyticus</name>
    <dbReference type="NCBI Taxonomy" id="1172615"/>
    <lineage>
        <taxon>Bacteria</taxon>
        <taxon>Bacillati</taxon>
        <taxon>Bacillota</taxon>
        <taxon>Bacilli</taxon>
        <taxon>Bacillales</taxon>
        <taxon>Paenibacillaceae</taxon>
        <taxon>Paenibacillus</taxon>
    </lineage>
</organism>
<name>A0ABS5CEV3_9BACL</name>
<keyword evidence="3" id="KW-1185">Reference proteome</keyword>
<dbReference type="Pfam" id="PF13687">
    <property type="entry name" value="DUF4153"/>
    <property type="match status" value="1"/>
</dbReference>
<feature type="transmembrane region" description="Helical" evidence="1">
    <location>
        <begin position="69"/>
        <end position="87"/>
    </location>
</feature>
<feature type="transmembrane region" description="Helical" evidence="1">
    <location>
        <begin position="36"/>
        <end position="57"/>
    </location>
</feature>
<reference evidence="2 3" key="1">
    <citation type="submission" date="2021-04" db="EMBL/GenBank/DDBJ databases">
        <title>Paenibacillus sp. DLE-14 whole genome sequence.</title>
        <authorList>
            <person name="Ham Y.J."/>
        </authorList>
    </citation>
    <scope>NUCLEOTIDE SEQUENCE [LARGE SCALE GENOMIC DNA]</scope>
    <source>
        <strain evidence="2 3">DLE-14</strain>
    </source>
</reference>
<dbReference type="EMBL" id="JAGKSP010000005">
    <property type="protein sequence ID" value="MBP3964153.1"/>
    <property type="molecule type" value="Genomic_DNA"/>
</dbReference>
<feature type="transmembrane region" description="Helical" evidence="1">
    <location>
        <begin position="418"/>
        <end position="435"/>
    </location>
</feature>
<evidence type="ECO:0000313" key="3">
    <source>
        <dbReference type="Proteomes" id="UP000673394"/>
    </source>
</evidence>
<dbReference type="Proteomes" id="UP000673394">
    <property type="component" value="Unassembled WGS sequence"/>
</dbReference>
<proteinExistence type="predicted"/>
<keyword evidence="1" id="KW-0812">Transmembrane</keyword>
<feature type="transmembrane region" description="Helical" evidence="1">
    <location>
        <begin position="354"/>
        <end position="376"/>
    </location>
</feature>
<evidence type="ECO:0000313" key="2">
    <source>
        <dbReference type="EMBL" id="MBP3964153.1"/>
    </source>
</evidence>
<comment type="caution">
    <text evidence="2">The sequence shown here is derived from an EMBL/GenBank/DDBJ whole genome shotgun (WGS) entry which is preliminary data.</text>
</comment>
<evidence type="ECO:0000256" key="1">
    <source>
        <dbReference type="SAM" id="Phobius"/>
    </source>
</evidence>
<feature type="transmembrane region" description="Helical" evidence="1">
    <location>
        <begin position="388"/>
        <end position="406"/>
    </location>
</feature>